<feature type="domain" description="Metallo-beta-lactamase" evidence="2">
    <location>
        <begin position="20"/>
        <end position="102"/>
    </location>
</feature>
<organism evidence="3 4">
    <name type="scientific">Streptomyces spectabilis</name>
    <dbReference type="NCBI Taxonomy" id="68270"/>
    <lineage>
        <taxon>Bacteria</taxon>
        <taxon>Bacillati</taxon>
        <taxon>Actinomycetota</taxon>
        <taxon>Actinomycetes</taxon>
        <taxon>Kitasatosporales</taxon>
        <taxon>Streptomycetaceae</taxon>
        <taxon>Streptomyces</taxon>
    </lineage>
</organism>
<proteinExistence type="predicted"/>
<dbReference type="InterPro" id="IPR001279">
    <property type="entry name" value="Metallo-B-lactamas"/>
</dbReference>
<dbReference type="RefSeq" id="WP_144323167.1">
    <property type="nucleotide sequence ID" value="NZ_CP040916.1"/>
</dbReference>
<keyword evidence="3" id="KW-0378">Hydrolase</keyword>
<name>A0A516RJX6_STRST</name>
<gene>
    <name evidence="3" type="ORF">FH965_39985</name>
</gene>
<evidence type="ECO:0000313" key="3">
    <source>
        <dbReference type="EMBL" id="QDQ15967.1"/>
    </source>
</evidence>
<sequence length="215" mass="23690">MPRSWTRRPIRLHRHHVVGPNQTFNGRHGIRVGATPVELIEVGPAHSATDLVVHLPDQAIVAAGDTVFADDHPVLRRGPLPSMLRACRTVLDLGPTPILPGHGRVLDPAEGRTSMTYVGGARTSHQGTAHQGPARLPRRRRHPGARLLSGHGRPRTHRHHHRRRIRSARRPQAPKHVLQLAQQAARRTYGQRLRPGYDDTTDGAPAPASRTSAPQ</sequence>
<reference evidence="3 4" key="1">
    <citation type="journal article" date="2019" name="J. Ind. Microbiol. Biotechnol.">
        <title>The complete genomic sequence of Streptomyces spectabilis NRRL-2792 and identification of secondary metabolite biosynthetic gene clusters.</title>
        <authorList>
            <person name="Sinha A."/>
            <person name="Phillips-Salemka S."/>
            <person name="Niraula T.A."/>
            <person name="Short K.A."/>
            <person name="Niraula N.P."/>
        </authorList>
    </citation>
    <scope>NUCLEOTIDE SEQUENCE [LARGE SCALE GENOMIC DNA]</scope>
    <source>
        <strain evidence="3 4">NRRL 2792</strain>
    </source>
</reference>
<feature type="region of interest" description="Disordered" evidence="1">
    <location>
        <begin position="191"/>
        <end position="215"/>
    </location>
</feature>
<evidence type="ECO:0000256" key="1">
    <source>
        <dbReference type="SAM" id="MobiDB-lite"/>
    </source>
</evidence>
<protein>
    <submittedName>
        <fullName evidence="3">MBL fold metallo-hydrolase</fullName>
    </submittedName>
</protein>
<dbReference type="EMBL" id="CP040916">
    <property type="protein sequence ID" value="QDQ15967.1"/>
    <property type="molecule type" value="Genomic_DNA"/>
</dbReference>
<feature type="compositionally biased region" description="Basic residues" evidence="1">
    <location>
        <begin position="152"/>
        <end position="173"/>
    </location>
</feature>
<dbReference type="Proteomes" id="UP000316806">
    <property type="component" value="Chromosome"/>
</dbReference>
<dbReference type="InterPro" id="IPR036866">
    <property type="entry name" value="RibonucZ/Hydroxyglut_hydro"/>
</dbReference>
<feature type="region of interest" description="Disordered" evidence="1">
    <location>
        <begin position="119"/>
        <end position="176"/>
    </location>
</feature>
<accession>A0A516RJX6</accession>
<dbReference type="SUPFAM" id="SSF56281">
    <property type="entry name" value="Metallo-hydrolase/oxidoreductase"/>
    <property type="match status" value="1"/>
</dbReference>
<evidence type="ECO:0000259" key="2">
    <source>
        <dbReference type="Pfam" id="PF00753"/>
    </source>
</evidence>
<dbReference type="GO" id="GO:0016787">
    <property type="term" value="F:hydrolase activity"/>
    <property type="evidence" value="ECO:0007669"/>
    <property type="project" value="UniProtKB-KW"/>
</dbReference>
<dbReference type="AlphaFoldDB" id="A0A516RJX6"/>
<dbReference type="Gene3D" id="3.60.15.10">
    <property type="entry name" value="Ribonuclease Z/Hydroxyacylglutathione hydrolase-like"/>
    <property type="match status" value="1"/>
</dbReference>
<dbReference type="Pfam" id="PF00753">
    <property type="entry name" value="Lactamase_B"/>
    <property type="match status" value="1"/>
</dbReference>
<evidence type="ECO:0000313" key="4">
    <source>
        <dbReference type="Proteomes" id="UP000316806"/>
    </source>
</evidence>